<gene>
    <name evidence="1" type="ORF">L6452_16264</name>
</gene>
<name>A0ACB9C057_ARCLA</name>
<comment type="caution">
    <text evidence="1">The sequence shown here is derived from an EMBL/GenBank/DDBJ whole genome shotgun (WGS) entry which is preliminary data.</text>
</comment>
<reference evidence="1 2" key="2">
    <citation type="journal article" date="2022" name="Mol. Ecol. Resour.">
        <title>The genomes of chicory, endive, great burdock and yacon provide insights into Asteraceae paleo-polyploidization history and plant inulin production.</title>
        <authorList>
            <person name="Fan W."/>
            <person name="Wang S."/>
            <person name="Wang H."/>
            <person name="Wang A."/>
            <person name="Jiang F."/>
            <person name="Liu H."/>
            <person name="Zhao H."/>
            <person name="Xu D."/>
            <person name="Zhang Y."/>
        </authorList>
    </citation>
    <scope>NUCLEOTIDE SEQUENCE [LARGE SCALE GENOMIC DNA]</scope>
    <source>
        <strain evidence="2">cv. Niubang</strain>
    </source>
</reference>
<reference evidence="2" key="1">
    <citation type="journal article" date="2022" name="Mol. Ecol. Resour.">
        <title>The genomes of chicory, endive, great burdock and yacon provide insights into Asteraceae palaeo-polyploidization history and plant inulin production.</title>
        <authorList>
            <person name="Fan W."/>
            <person name="Wang S."/>
            <person name="Wang H."/>
            <person name="Wang A."/>
            <person name="Jiang F."/>
            <person name="Liu H."/>
            <person name="Zhao H."/>
            <person name="Xu D."/>
            <person name="Zhang Y."/>
        </authorList>
    </citation>
    <scope>NUCLEOTIDE SEQUENCE [LARGE SCALE GENOMIC DNA]</scope>
    <source>
        <strain evidence="2">cv. Niubang</strain>
    </source>
</reference>
<sequence length="122" mass="13834">MQTLSDVAGFVSFVSTRGSSDPILAAKLCMQKQLPISKRKTYGTSEEFYIRLVQVRLGNTKAWNNMTRVVKVPGFKLDLRDEHYPMSLEQVMAPIMQHFREIETCIGCSATNLVLVCDYVQL</sequence>
<organism evidence="1 2">
    <name type="scientific">Arctium lappa</name>
    <name type="common">Greater burdock</name>
    <name type="synonym">Lappa major</name>
    <dbReference type="NCBI Taxonomy" id="4217"/>
    <lineage>
        <taxon>Eukaryota</taxon>
        <taxon>Viridiplantae</taxon>
        <taxon>Streptophyta</taxon>
        <taxon>Embryophyta</taxon>
        <taxon>Tracheophyta</taxon>
        <taxon>Spermatophyta</taxon>
        <taxon>Magnoliopsida</taxon>
        <taxon>eudicotyledons</taxon>
        <taxon>Gunneridae</taxon>
        <taxon>Pentapetalae</taxon>
        <taxon>asterids</taxon>
        <taxon>campanulids</taxon>
        <taxon>Asterales</taxon>
        <taxon>Asteraceae</taxon>
        <taxon>Carduoideae</taxon>
        <taxon>Cardueae</taxon>
        <taxon>Arctiinae</taxon>
        <taxon>Arctium</taxon>
    </lineage>
</organism>
<dbReference type="EMBL" id="CM042051">
    <property type="protein sequence ID" value="KAI3727646.1"/>
    <property type="molecule type" value="Genomic_DNA"/>
</dbReference>
<protein>
    <submittedName>
        <fullName evidence="1">Uncharacterized protein</fullName>
    </submittedName>
</protein>
<accession>A0ACB9C057</accession>
<evidence type="ECO:0000313" key="1">
    <source>
        <dbReference type="EMBL" id="KAI3727646.1"/>
    </source>
</evidence>
<proteinExistence type="predicted"/>
<evidence type="ECO:0000313" key="2">
    <source>
        <dbReference type="Proteomes" id="UP001055879"/>
    </source>
</evidence>
<keyword evidence="2" id="KW-1185">Reference proteome</keyword>
<dbReference type="Proteomes" id="UP001055879">
    <property type="component" value="Linkage Group LG05"/>
</dbReference>